<sequence>MGDPLNDRGNAAEALGLVAAAAGPYLDALPDLPVRDASRAHLLDDLDGPLPESGEGAPAAVAELLRIGTGAATHSSGPRFFHFVVGGATPAAQAADWVTSLLDQAGGLWLASPLAARAESVVLRWLKELLGLPPGYGGVLTPSATFANLTGLACARWWWARRHGVDVTADGLVGLPRMPVFSSGYVHASSRKALQVLGLGRDAVRTPTRDDAGRLDTAALDRLLADEGPAVLIGNAGEVNGGDHDPIDEMADLAARHGAWLHVDGAFGLFAALSPRTAHLVRGIDRADSLAADGHKWLNVPYESGVAFVRDPEVLGRAFGGWNAPYLPDPDEEFVNYNNLGPESSRRARALPIWATLRAYGREGHRAMVERHHDLALRVGRRVGESPDLELLAPVAVFVVCFRFRPPGVPEDELDGLNRRLGEELVADGRVYAGTTVYRGVVALRPAIVNWRTTEGDVDLLVEVVREIGARVLAARRSAGTQHPGTQHPGTQHPGTQHPGRQHPGTQHPGTQHPGRQHPGTQHPGT</sequence>
<evidence type="ECO:0000256" key="3">
    <source>
        <dbReference type="ARBA" id="ARBA00022793"/>
    </source>
</evidence>
<evidence type="ECO:0000313" key="8">
    <source>
        <dbReference type="EMBL" id="MFC6091062.1"/>
    </source>
</evidence>
<keyword evidence="5 6" id="KW-0456">Lyase</keyword>
<evidence type="ECO:0000256" key="7">
    <source>
        <dbReference type="SAM" id="MobiDB-lite"/>
    </source>
</evidence>
<reference evidence="9" key="1">
    <citation type="journal article" date="2019" name="Int. J. Syst. Evol. Microbiol.">
        <title>The Global Catalogue of Microorganisms (GCM) 10K type strain sequencing project: providing services to taxonomists for standard genome sequencing and annotation.</title>
        <authorList>
            <consortium name="The Broad Institute Genomics Platform"/>
            <consortium name="The Broad Institute Genome Sequencing Center for Infectious Disease"/>
            <person name="Wu L."/>
            <person name="Ma J."/>
        </authorList>
    </citation>
    <scope>NUCLEOTIDE SEQUENCE [LARGE SCALE GENOMIC DNA]</scope>
    <source>
        <strain evidence="9">CGMCC 4.7246</strain>
    </source>
</reference>
<gene>
    <name evidence="8" type="ORF">ACFP3R_17420</name>
</gene>
<keyword evidence="3" id="KW-0210">Decarboxylase</keyword>
<dbReference type="InterPro" id="IPR015421">
    <property type="entry name" value="PyrdxlP-dep_Trfase_major"/>
</dbReference>
<dbReference type="SUPFAM" id="SSF53383">
    <property type="entry name" value="PLP-dependent transferases"/>
    <property type="match status" value="1"/>
</dbReference>
<comment type="caution">
    <text evidence="8">The sequence shown here is derived from an EMBL/GenBank/DDBJ whole genome shotgun (WGS) entry which is preliminary data.</text>
</comment>
<evidence type="ECO:0000256" key="4">
    <source>
        <dbReference type="ARBA" id="ARBA00022898"/>
    </source>
</evidence>
<dbReference type="PANTHER" id="PTHR11999:SF70">
    <property type="entry name" value="MIP05841P"/>
    <property type="match status" value="1"/>
</dbReference>
<dbReference type="InterPro" id="IPR015424">
    <property type="entry name" value="PyrdxlP-dep_Trfase"/>
</dbReference>
<keyword evidence="4 6" id="KW-0663">Pyridoxal phosphate</keyword>
<evidence type="ECO:0000256" key="6">
    <source>
        <dbReference type="RuleBase" id="RU000382"/>
    </source>
</evidence>
<feature type="region of interest" description="Disordered" evidence="7">
    <location>
        <begin position="477"/>
        <end position="526"/>
    </location>
</feature>
<dbReference type="RefSeq" id="WP_380637264.1">
    <property type="nucleotide sequence ID" value="NZ_JBHSQO010000015.1"/>
</dbReference>
<organism evidence="8 9">
    <name type="scientific">Saccharothrix lopnurensis</name>
    <dbReference type="NCBI Taxonomy" id="1670621"/>
    <lineage>
        <taxon>Bacteria</taxon>
        <taxon>Bacillati</taxon>
        <taxon>Actinomycetota</taxon>
        <taxon>Actinomycetes</taxon>
        <taxon>Pseudonocardiales</taxon>
        <taxon>Pseudonocardiaceae</taxon>
        <taxon>Saccharothrix</taxon>
    </lineage>
</organism>
<evidence type="ECO:0000313" key="9">
    <source>
        <dbReference type="Proteomes" id="UP001596220"/>
    </source>
</evidence>
<dbReference type="Gene3D" id="3.90.1150.10">
    <property type="entry name" value="Aspartate Aminotransferase, domain 1"/>
    <property type="match status" value="1"/>
</dbReference>
<evidence type="ECO:0000256" key="1">
    <source>
        <dbReference type="ARBA" id="ARBA00001933"/>
    </source>
</evidence>
<dbReference type="Pfam" id="PF00282">
    <property type="entry name" value="Pyridoxal_deC"/>
    <property type="match status" value="1"/>
</dbReference>
<comment type="similarity">
    <text evidence="2 6">Belongs to the group II decarboxylase family.</text>
</comment>
<dbReference type="Gene3D" id="3.40.640.10">
    <property type="entry name" value="Type I PLP-dependent aspartate aminotransferase-like (Major domain)"/>
    <property type="match status" value="1"/>
</dbReference>
<comment type="cofactor">
    <cofactor evidence="1 6">
        <name>pyridoxal 5'-phosphate</name>
        <dbReference type="ChEBI" id="CHEBI:597326"/>
    </cofactor>
</comment>
<evidence type="ECO:0000256" key="5">
    <source>
        <dbReference type="ARBA" id="ARBA00023239"/>
    </source>
</evidence>
<accession>A0ABW1P8H0</accession>
<dbReference type="InterPro" id="IPR002129">
    <property type="entry name" value="PyrdxlP-dep_de-COase"/>
</dbReference>
<dbReference type="PANTHER" id="PTHR11999">
    <property type="entry name" value="GROUP II PYRIDOXAL-5-PHOSPHATE DECARBOXYLASE"/>
    <property type="match status" value="1"/>
</dbReference>
<proteinExistence type="inferred from homology"/>
<evidence type="ECO:0000256" key="2">
    <source>
        <dbReference type="ARBA" id="ARBA00009533"/>
    </source>
</evidence>
<dbReference type="EMBL" id="JBHSQO010000015">
    <property type="protein sequence ID" value="MFC6091062.1"/>
    <property type="molecule type" value="Genomic_DNA"/>
</dbReference>
<dbReference type="InterPro" id="IPR015422">
    <property type="entry name" value="PyrdxlP-dep_Trfase_small"/>
</dbReference>
<dbReference type="PRINTS" id="PR00800">
    <property type="entry name" value="YHDCRBOXLASE"/>
</dbReference>
<keyword evidence="9" id="KW-1185">Reference proteome</keyword>
<protein>
    <submittedName>
        <fullName evidence="8">Pyridoxal phosphate-dependent decarboxylase family protein</fullName>
    </submittedName>
</protein>
<feature type="compositionally biased region" description="Polar residues" evidence="7">
    <location>
        <begin position="479"/>
        <end position="495"/>
    </location>
</feature>
<dbReference type="Proteomes" id="UP001596220">
    <property type="component" value="Unassembled WGS sequence"/>
</dbReference>
<dbReference type="InterPro" id="IPR010977">
    <property type="entry name" value="Aromatic_deC"/>
</dbReference>
<name>A0ABW1P8H0_9PSEU</name>